<dbReference type="InterPro" id="IPR052698">
    <property type="entry name" value="MoCofactor_Util/Proc"/>
</dbReference>
<dbReference type="NCBIfam" id="TIGR02964">
    <property type="entry name" value="xanthine_xdhC"/>
    <property type="match status" value="1"/>
</dbReference>
<protein>
    <submittedName>
        <fullName evidence="3">Xanthine dehydrogenase accessory protein XdhC</fullName>
    </submittedName>
</protein>
<organism evidence="3 4">
    <name type="scientific">Pseudogemmobacter faecipullorum</name>
    <dbReference type="NCBI Taxonomy" id="2755041"/>
    <lineage>
        <taxon>Bacteria</taxon>
        <taxon>Pseudomonadati</taxon>
        <taxon>Pseudomonadota</taxon>
        <taxon>Alphaproteobacteria</taxon>
        <taxon>Rhodobacterales</taxon>
        <taxon>Paracoccaceae</taxon>
        <taxon>Pseudogemmobacter</taxon>
    </lineage>
</organism>
<comment type="caution">
    <text evidence="3">The sequence shown here is derived from an EMBL/GenBank/DDBJ whole genome shotgun (WGS) entry which is preliminary data.</text>
</comment>
<gene>
    <name evidence="3" type="primary">xdhC</name>
    <name evidence="3" type="ORF">H0485_07985</name>
</gene>
<proteinExistence type="predicted"/>
<evidence type="ECO:0000259" key="1">
    <source>
        <dbReference type="Pfam" id="PF02625"/>
    </source>
</evidence>
<dbReference type="InterPro" id="IPR003777">
    <property type="entry name" value="XdhC_CoxI"/>
</dbReference>
<keyword evidence="4" id="KW-1185">Reference proteome</keyword>
<dbReference type="Pfam" id="PF13478">
    <property type="entry name" value="XdhC_C"/>
    <property type="match status" value="1"/>
</dbReference>
<dbReference type="Proteomes" id="UP001198571">
    <property type="component" value="Unassembled WGS sequence"/>
</dbReference>
<dbReference type="EMBL" id="JACDXX010000006">
    <property type="protein sequence ID" value="MCB5409937.1"/>
    <property type="molecule type" value="Genomic_DNA"/>
</dbReference>
<dbReference type="Gene3D" id="3.40.50.720">
    <property type="entry name" value="NAD(P)-binding Rossmann-like Domain"/>
    <property type="match status" value="1"/>
</dbReference>
<evidence type="ECO:0000259" key="2">
    <source>
        <dbReference type="Pfam" id="PF13478"/>
    </source>
</evidence>
<dbReference type="InterPro" id="IPR027051">
    <property type="entry name" value="XdhC_Rossmann_dom"/>
</dbReference>
<evidence type="ECO:0000313" key="4">
    <source>
        <dbReference type="Proteomes" id="UP001198571"/>
    </source>
</evidence>
<dbReference type="Pfam" id="PF02625">
    <property type="entry name" value="XdhC_CoxI"/>
    <property type="match status" value="1"/>
</dbReference>
<evidence type="ECO:0000313" key="3">
    <source>
        <dbReference type="EMBL" id="MCB5409937.1"/>
    </source>
</evidence>
<reference evidence="3 4" key="1">
    <citation type="submission" date="2020-07" db="EMBL/GenBank/DDBJ databases">
        <title>Pseudogemmobacter sp. nov., isolated from poultry manure in Taiwan.</title>
        <authorList>
            <person name="Lin S.-Y."/>
            <person name="Tang Y.-S."/>
            <person name="Young C.-C."/>
        </authorList>
    </citation>
    <scope>NUCLEOTIDE SEQUENCE [LARGE SCALE GENOMIC DNA]</scope>
    <source>
        <strain evidence="3 4">CC-YST710</strain>
    </source>
</reference>
<dbReference type="RefSeq" id="WP_226934846.1">
    <property type="nucleotide sequence ID" value="NZ_JACDXX010000006.1"/>
</dbReference>
<sequence length="337" mass="35091">MFDLGELRQRVARHGLVARVVIASHAGSSPREDGAAMLVWPGGSSGTIGGGALEFLATSRALEMLAAASPLAGIRREALGPGIGQCCGGAVTLVTEIFHAGNLPAPAPQEGLLIRALSPEAAARPLPLALQRLKARARSTGSLPSGPVLDQGWLAEPLHRPQQPVWLWGAGHVGRALCDCLAPLPGFALTWIDTAAERFPAQIPPGVRQRVAARPEELVAEAPDLAWHLIVTYSHALDLELCHRLLACGAAEIGLIGSASKAARFSARLAGLGHTPGQVARIHCPMGDITLGKHPQAIALGVAVQLLKLKQISETEIADDRKEHEGAAATAATGRAD</sequence>
<dbReference type="PANTHER" id="PTHR30388">
    <property type="entry name" value="ALDEHYDE OXIDOREDUCTASE MOLYBDENUM COFACTOR ASSEMBLY PROTEIN"/>
    <property type="match status" value="1"/>
</dbReference>
<feature type="domain" description="XdhC- CoxI" evidence="1">
    <location>
        <begin position="13"/>
        <end position="69"/>
    </location>
</feature>
<feature type="domain" description="XdhC Rossmann" evidence="2">
    <location>
        <begin position="165"/>
        <end position="305"/>
    </location>
</feature>
<accession>A0ABS8CKM1</accession>
<dbReference type="PANTHER" id="PTHR30388:SF6">
    <property type="entry name" value="XANTHINE DEHYDROGENASE SUBUNIT A-RELATED"/>
    <property type="match status" value="1"/>
</dbReference>
<dbReference type="InterPro" id="IPR014308">
    <property type="entry name" value="Xanthine_DH_XdhC"/>
</dbReference>
<name>A0ABS8CKM1_9RHOB</name>